<dbReference type="OrthoDB" id="5676423at2"/>
<reference evidence="1 2" key="1">
    <citation type="submission" date="2017-08" db="EMBL/GenBank/DDBJ databases">
        <title>Reclassification of Bisgaard taxon 37 and 44.</title>
        <authorList>
            <person name="Christensen H."/>
        </authorList>
    </citation>
    <scope>NUCLEOTIDE SEQUENCE [LARGE SCALE GENOMIC DNA]</scope>
    <source>
        <strain evidence="1 2">EEAB3T1</strain>
    </source>
</reference>
<comment type="caution">
    <text evidence="1">The sequence shown here is derived from an EMBL/GenBank/DDBJ whole genome shotgun (WGS) entry which is preliminary data.</text>
</comment>
<proteinExistence type="predicted"/>
<accession>A0A3A1YJA6</accession>
<protein>
    <submittedName>
        <fullName evidence="1">Uncharacterized protein</fullName>
    </submittedName>
</protein>
<name>A0A3A1YJA6_9GAMM</name>
<gene>
    <name evidence="1" type="ORF">CKF59_01570</name>
</gene>
<dbReference type="RefSeq" id="WP_119534231.1">
    <property type="nucleotide sequence ID" value="NZ_NRJF01000040.1"/>
</dbReference>
<dbReference type="EMBL" id="NRJF01000040">
    <property type="protein sequence ID" value="RIY37516.1"/>
    <property type="molecule type" value="Genomic_DNA"/>
</dbReference>
<sequence length="244" mass="27336">MKKLFTRLFTALGITLVLNSCSNYSVVNVPYISNNYRYVTLQVKDYTLYQDLRDELARQDILVLDEHTSRSQLETVVKNVGSALKNANKQVASQNISYRPSNYQAQQLNDKTTLEAQNPLNITSIEQCTGANLNLACIRNFIPHVNIDSYSQSNKVLSRLADGSSGQVLYSGNIMGSVYIPTLGDIPLLDIQSDTQLNDDDQPLAQIRVQAQSTQLLKKSVVESIVGKIVFIFEDQTIREINKQ</sequence>
<evidence type="ECO:0000313" key="1">
    <source>
        <dbReference type="EMBL" id="RIY37516.1"/>
    </source>
</evidence>
<keyword evidence="2" id="KW-1185">Reference proteome</keyword>
<dbReference type="Proteomes" id="UP000265964">
    <property type="component" value="Unassembled WGS sequence"/>
</dbReference>
<organism evidence="1 2">
    <name type="scientific">Psittacicella gerlachiana</name>
    <dbReference type="NCBI Taxonomy" id="2028574"/>
    <lineage>
        <taxon>Bacteria</taxon>
        <taxon>Pseudomonadati</taxon>
        <taxon>Pseudomonadota</taxon>
        <taxon>Gammaproteobacteria</taxon>
        <taxon>Pasteurellales</taxon>
        <taxon>Psittacicellaceae</taxon>
        <taxon>Psittacicella</taxon>
    </lineage>
</organism>
<dbReference type="AlphaFoldDB" id="A0A3A1YJA6"/>
<evidence type="ECO:0000313" key="2">
    <source>
        <dbReference type="Proteomes" id="UP000265964"/>
    </source>
</evidence>